<dbReference type="AlphaFoldDB" id="A0A5J4Q1I2"/>
<dbReference type="NCBIfam" id="NF033519">
    <property type="entry name" value="transpos_ISAzo13"/>
    <property type="match status" value="1"/>
</dbReference>
<name>A0A5J4Q1I2_9ZZZZ</name>
<comment type="caution">
    <text evidence="1">The sequence shown here is derived from an EMBL/GenBank/DDBJ whole genome shotgun (WGS) entry which is preliminary data.</text>
</comment>
<evidence type="ECO:0000313" key="1">
    <source>
        <dbReference type="EMBL" id="KAA6314433.1"/>
    </source>
</evidence>
<dbReference type="EMBL" id="SNRY01005651">
    <property type="protein sequence ID" value="KAA6314433.1"/>
    <property type="molecule type" value="Genomic_DNA"/>
</dbReference>
<evidence type="ECO:0008006" key="2">
    <source>
        <dbReference type="Google" id="ProtNLM"/>
    </source>
</evidence>
<dbReference type="InterPro" id="IPR036397">
    <property type="entry name" value="RNaseH_sf"/>
</dbReference>
<gene>
    <name evidence="1" type="ORF">EZS27_034950</name>
</gene>
<protein>
    <recommendedName>
        <fullName evidence="2">ISAzo13 family transposase</fullName>
    </recommendedName>
</protein>
<dbReference type="Gene3D" id="3.30.420.10">
    <property type="entry name" value="Ribonuclease H-like superfamily/Ribonuclease H"/>
    <property type="match status" value="1"/>
</dbReference>
<dbReference type="InterPro" id="IPR011518">
    <property type="entry name" value="Transposase_36"/>
</dbReference>
<dbReference type="Pfam" id="PF07592">
    <property type="entry name" value="DDE_Tnp_ISAZ013"/>
    <property type="match status" value="1"/>
</dbReference>
<organism evidence="1">
    <name type="scientific">termite gut metagenome</name>
    <dbReference type="NCBI Taxonomy" id="433724"/>
    <lineage>
        <taxon>unclassified sequences</taxon>
        <taxon>metagenomes</taxon>
        <taxon>organismal metagenomes</taxon>
    </lineage>
</organism>
<accession>A0A5J4Q1I2</accession>
<feature type="non-terminal residue" evidence="1">
    <location>
        <position position="1"/>
    </location>
</feature>
<reference evidence="1" key="1">
    <citation type="submission" date="2019-03" db="EMBL/GenBank/DDBJ databases">
        <title>Single cell metagenomics reveals metabolic interactions within the superorganism composed of flagellate Streblomastix strix and complex community of Bacteroidetes bacteria on its surface.</title>
        <authorList>
            <person name="Treitli S.C."/>
            <person name="Kolisko M."/>
            <person name="Husnik F."/>
            <person name="Keeling P."/>
            <person name="Hampl V."/>
        </authorList>
    </citation>
    <scope>NUCLEOTIDE SEQUENCE</scope>
    <source>
        <strain evidence="1">STM</strain>
    </source>
</reference>
<sequence>MKIGYYGVSEVSQKFDIHIHTVRRGKKELLQEIVPATKKVRQQGGGRKKTALISNLLEVLLLVLSTYTAGNPMNTNVLWTQLTLKQIQEKLNCYSVSVSCPVIKKLLKTCHYVKRKMRKCKTLKEVENRNEQFEYIAQLKSQFMESQLPVLSIDTKKKEMIGNFSRSGEVYCTQAQEVNDHDFNSFADGIAVPHGIYDIAKNTCYLSIGTNHDTAEFVKENMDYHWNNSIKYDYPNAKKMLILCDGGGSNSSSHYVVKEQFKQLSEKLQMGIVVAHYPPYCSKWNPIEHKAFSFLSKKWSGVVFKNYDIIKELAEKTTTKTGFSVKAYINTKQYEIGRKPTEGFMQTMPVVFNDYLPKWNYKFEY</sequence>
<proteinExistence type="predicted"/>
<dbReference type="GO" id="GO:0003676">
    <property type="term" value="F:nucleic acid binding"/>
    <property type="evidence" value="ECO:0007669"/>
    <property type="project" value="InterPro"/>
</dbReference>